<reference evidence="1" key="1">
    <citation type="submission" date="2021-02" db="EMBL/GenBank/DDBJ databases">
        <authorList>
            <person name="Dougan E. K."/>
            <person name="Rhodes N."/>
            <person name="Thang M."/>
            <person name="Chan C."/>
        </authorList>
    </citation>
    <scope>NUCLEOTIDE SEQUENCE</scope>
</reference>
<proteinExistence type="predicted"/>
<dbReference type="Proteomes" id="UP000604046">
    <property type="component" value="Unassembled WGS sequence"/>
</dbReference>
<dbReference type="AlphaFoldDB" id="A0A812G926"/>
<protein>
    <submittedName>
        <fullName evidence="1">Uncharacterized protein</fullName>
    </submittedName>
</protein>
<sequence length="115" mass="12937">MWRCLKWCLWKWSRMLGYVGRMRHWEFRGGLGNSKIPGTLGKDPTAKALVDVVDELVVEVVVVDFVDVVVVVFVIDEVVVDVAVFDVVVIVMDDDVDVVCVTDDDVEVVLRLLSS</sequence>
<organism evidence="1 2">
    <name type="scientific">Symbiodinium natans</name>
    <dbReference type="NCBI Taxonomy" id="878477"/>
    <lineage>
        <taxon>Eukaryota</taxon>
        <taxon>Sar</taxon>
        <taxon>Alveolata</taxon>
        <taxon>Dinophyceae</taxon>
        <taxon>Suessiales</taxon>
        <taxon>Symbiodiniaceae</taxon>
        <taxon>Symbiodinium</taxon>
    </lineage>
</organism>
<evidence type="ECO:0000313" key="1">
    <source>
        <dbReference type="EMBL" id="CAE6911979.1"/>
    </source>
</evidence>
<dbReference type="EMBL" id="CAJNDS010000002">
    <property type="protein sequence ID" value="CAE6911979.1"/>
    <property type="molecule type" value="Genomic_DNA"/>
</dbReference>
<gene>
    <name evidence="1" type="ORF">SNAT2548_LOCUS147</name>
</gene>
<name>A0A812G926_9DINO</name>
<accession>A0A812G926</accession>
<keyword evidence="2" id="KW-1185">Reference proteome</keyword>
<comment type="caution">
    <text evidence="1">The sequence shown here is derived from an EMBL/GenBank/DDBJ whole genome shotgun (WGS) entry which is preliminary data.</text>
</comment>
<evidence type="ECO:0000313" key="2">
    <source>
        <dbReference type="Proteomes" id="UP000604046"/>
    </source>
</evidence>